<proteinExistence type="predicted"/>
<dbReference type="Gene3D" id="1.10.10.60">
    <property type="entry name" value="Homeodomain-like"/>
    <property type="match status" value="1"/>
</dbReference>
<dbReference type="InterPro" id="IPR009057">
    <property type="entry name" value="Homeodomain-like_sf"/>
</dbReference>
<keyword evidence="1" id="KW-0805">Transcription regulation</keyword>
<dbReference type="PROSITE" id="PS01124">
    <property type="entry name" value="HTH_ARAC_FAMILY_2"/>
    <property type="match status" value="1"/>
</dbReference>
<evidence type="ECO:0000259" key="6">
    <source>
        <dbReference type="PROSITE" id="PS01124"/>
    </source>
</evidence>
<keyword evidence="3" id="KW-0010">Activator</keyword>
<sequence>MRPSVPEAPVFKLYGEQLAWPTPDLLHCESIAQRSSLHHWEIKPHRHADLFQLLYLQEGEALAQVENRQLRLTESAIQVVPPLCVHGFRFSEDVQGYVLTLAAPLVVHLEELLGHHLGVQGGFACYPVGTDRAWLDLLFGTLFREYQGHEPGRELQLQSLVNLLMVWLGRRERQHAASLGASQRNRQYLMRFMRLVEQHYREHLSVDEFAHRVGLSGVHLNSLCRQLVGQSALQVIHQRLLLEAKRNLVYTTMTVNELSDALGFSDPAYFSRFFRRLAGQSPKAFRQSAAAGAGAMPGQEDEGFGKGEFIGDASADERG</sequence>
<dbReference type="Pfam" id="PF12833">
    <property type="entry name" value="HTH_18"/>
    <property type="match status" value="1"/>
</dbReference>
<dbReference type="CDD" id="cd06999">
    <property type="entry name" value="cupin_HpaA-like_N"/>
    <property type="match status" value="1"/>
</dbReference>
<dbReference type="Gene3D" id="2.60.120.10">
    <property type="entry name" value="Jelly Rolls"/>
    <property type="match status" value="1"/>
</dbReference>
<evidence type="ECO:0000313" key="7">
    <source>
        <dbReference type="EMBL" id="MFC2973617.1"/>
    </source>
</evidence>
<dbReference type="PANTHER" id="PTHR43280:SF32">
    <property type="entry name" value="TRANSCRIPTIONAL REGULATORY PROTEIN"/>
    <property type="match status" value="1"/>
</dbReference>
<keyword evidence="2" id="KW-0238">DNA-binding</keyword>
<keyword evidence="4" id="KW-0804">Transcription</keyword>
<dbReference type="InterPro" id="IPR047264">
    <property type="entry name" value="Cupin_HpaA-like_N"/>
</dbReference>
<dbReference type="SMART" id="SM00342">
    <property type="entry name" value="HTH_ARAC"/>
    <property type="match status" value="1"/>
</dbReference>
<dbReference type="RefSeq" id="WP_377815388.1">
    <property type="nucleotide sequence ID" value="NZ_JBHRSJ010000031.1"/>
</dbReference>
<reference evidence="8" key="1">
    <citation type="journal article" date="2019" name="Int. J. Syst. Evol. Microbiol.">
        <title>The Global Catalogue of Microorganisms (GCM) 10K type strain sequencing project: providing services to taxonomists for standard genome sequencing and annotation.</title>
        <authorList>
            <consortium name="The Broad Institute Genomics Platform"/>
            <consortium name="The Broad Institute Genome Sequencing Center for Infectious Disease"/>
            <person name="Wu L."/>
            <person name="Ma J."/>
        </authorList>
    </citation>
    <scope>NUCLEOTIDE SEQUENCE [LARGE SCALE GENOMIC DNA]</scope>
    <source>
        <strain evidence="8">KCTC 62195</strain>
    </source>
</reference>
<dbReference type="SUPFAM" id="SSF51182">
    <property type="entry name" value="RmlC-like cupins"/>
    <property type="match status" value="1"/>
</dbReference>
<dbReference type="SUPFAM" id="SSF46689">
    <property type="entry name" value="Homeodomain-like"/>
    <property type="match status" value="2"/>
</dbReference>
<feature type="region of interest" description="Disordered" evidence="5">
    <location>
        <begin position="288"/>
        <end position="319"/>
    </location>
</feature>
<dbReference type="InterPro" id="IPR003313">
    <property type="entry name" value="AraC-bd"/>
</dbReference>
<evidence type="ECO:0000313" key="8">
    <source>
        <dbReference type="Proteomes" id="UP001595457"/>
    </source>
</evidence>
<dbReference type="EMBL" id="JBHRSJ010000031">
    <property type="protein sequence ID" value="MFC2973617.1"/>
    <property type="molecule type" value="Genomic_DNA"/>
</dbReference>
<name>A0ABV7AYI5_9GAMM</name>
<dbReference type="Pfam" id="PF02311">
    <property type="entry name" value="AraC_binding"/>
    <property type="match status" value="1"/>
</dbReference>
<dbReference type="Proteomes" id="UP001595457">
    <property type="component" value="Unassembled WGS sequence"/>
</dbReference>
<dbReference type="PANTHER" id="PTHR43280">
    <property type="entry name" value="ARAC-FAMILY TRANSCRIPTIONAL REGULATOR"/>
    <property type="match status" value="1"/>
</dbReference>
<feature type="domain" description="HTH araC/xylS-type" evidence="6">
    <location>
        <begin position="190"/>
        <end position="288"/>
    </location>
</feature>
<comment type="caution">
    <text evidence="7">The sequence shown here is derived from an EMBL/GenBank/DDBJ whole genome shotgun (WGS) entry which is preliminary data.</text>
</comment>
<accession>A0ABV7AYI5</accession>
<keyword evidence="8" id="KW-1185">Reference proteome</keyword>
<dbReference type="PRINTS" id="PR00032">
    <property type="entry name" value="HTHARAC"/>
</dbReference>
<evidence type="ECO:0000256" key="2">
    <source>
        <dbReference type="ARBA" id="ARBA00023125"/>
    </source>
</evidence>
<evidence type="ECO:0000256" key="4">
    <source>
        <dbReference type="ARBA" id="ARBA00023163"/>
    </source>
</evidence>
<evidence type="ECO:0000256" key="3">
    <source>
        <dbReference type="ARBA" id="ARBA00023159"/>
    </source>
</evidence>
<dbReference type="InterPro" id="IPR014710">
    <property type="entry name" value="RmlC-like_jellyroll"/>
</dbReference>
<evidence type="ECO:0000256" key="1">
    <source>
        <dbReference type="ARBA" id="ARBA00023015"/>
    </source>
</evidence>
<dbReference type="InterPro" id="IPR011051">
    <property type="entry name" value="RmlC_Cupin_sf"/>
</dbReference>
<protein>
    <submittedName>
        <fullName evidence="7">Helix-turn-helix domain-containing protein</fullName>
    </submittedName>
</protein>
<evidence type="ECO:0000256" key="5">
    <source>
        <dbReference type="SAM" id="MobiDB-lite"/>
    </source>
</evidence>
<organism evidence="7 8">
    <name type="scientific">Azotobacter bryophylli</name>
    <dbReference type="NCBI Taxonomy" id="1986537"/>
    <lineage>
        <taxon>Bacteria</taxon>
        <taxon>Pseudomonadati</taxon>
        <taxon>Pseudomonadota</taxon>
        <taxon>Gammaproteobacteria</taxon>
        <taxon>Pseudomonadales</taxon>
        <taxon>Pseudomonadaceae</taxon>
        <taxon>Azotobacter</taxon>
    </lineage>
</organism>
<dbReference type="InterPro" id="IPR018060">
    <property type="entry name" value="HTH_AraC"/>
</dbReference>
<gene>
    <name evidence="7" type="ORF">ACFOJE_15550</name>
</gene>
<dbReference type="InterPro" id="IPR020449">
    <property type="entry name" value="Tscrpt_reg_AraC-type_HTH"/>
</dbReference>